<reference evidence="5 6" key="1">
    <citation type="journal article" date="2024" name="G3 (Bethesda)">
        <title>Genome assembly of Hibiscus sabdariffa L. provides insights into metabolisms of medicinal natural products.</title>
        <authorList>
            <person name="Kim T."/>
        </authorList>
    </citation>
    <scope>NUCLEOTIDE SEQUENCE [LARGE SCALE GENOMIC DNA]</scope>
    <source>
        <strain evidence="5">TK-2024</strain>
        <tissue evidence="5">Old leaves</tissue>
    </source>
</reference>
<dbReference type="Proteomes" id="UP001472677">
    <property type="component" value="Unassembled WGS sequence"/>
</dbReference>
<dbReference type="InterPro" id="IPR002885">
    <property type="entry name" value="PPR_rpt"/>
</dbReference>
<evidence type="ECO:0000256" key="2">
    <source>
        <dbReference type="PROSITE-ProRule" id="PRU00708"/>
    </source>
</evidence>
<comment type="caution">
    <text evidence="5">The sequence shown here is derived from an EMBL/GenBank/DDBJ whole genome shotgun (WGS) entry which is preliminary data.</text>
</comment>
<dbReference type="InterPro" id="IPR046848">
    <property type="entry name" value="E_motif"/>
</dbReference>
<dbReference type="NCBIfam" id="TIGR00756">
    <property type="entry name" value="PPR"/>
    <property type="match status" value="3"/>
</dbReference>
<feature type="repeat" description="PPR" evidence="2">
    <location>
        <begin position="865"/>
        <end position="901"/>
    </location>
</feature>
<dbReference type="InterPro" id="IPR011990">
    <property type="entry name" value="TPR-like_helical_dom_sf"/>
</dbReference>
<protein>
    <recommendedName>
        <fullName evidence="4">Myb/SANT-like domain-containing protein</fullName>
    </recommendedName>
</protein>
<feature type="domain" description="Myb/SANT-like" evidence="4">
    <location>
        <begin position="549"/>
        <end position="641"/>
    </location>
</feature>
<organism evidence="5 6">
    <name type="scientific">Hibiscus sabdariffa</name>
    <name type="common">roselle</name>
    <dbReference type="NCBI Taxonomy" id="183260"/>
    <lineage>
        <taxon>Eukaryota</taxon>
        <taxon>Viridiplantae</taxon>
        <taxon>Streptophyta</taxon>
        <taxon>Embryophyta</taxon>
        <taxon>Tracheophyta</taxon>
        <taxon>Spermatophyta</taxon>
        <taxon>Magnoliopsida</taxon>
        <taxon>eudicotyledons</taxon>
        <taxon>Gunneridae</taxon>
        <taxon>Pentapetalae</taxon>
        <taxon>rosids</taxon>
        <taxon>malvids</taxon>
        <taxon>Malvales</taxon>
        <taxon>Malvaceae</taxon>
        <taxon>Malvoideae</taxon>
        <taxon>Hibiscus</taxon>
    </lineage>
</organism>
<dbReference type="Pfam" id="PF13812">
    <property type="entry name" value="PPR_3"/>
    <property type="match status" value="1"/>
</dbReference>
<feature type="compositionally biased region" description="Polar residues" evidence="3">
    <location>
        <begin position="716"/>
        <end position="725"/>
    </location>
</feature>
<dbReference type="Pfam" id="PF20431">
    <property type="entry name" value="E_motif"/>
    <property type="match status" value="1"/>
</dbReference>
<feature type="domain" description="Myb/SANT-like" evidence="4">
    <location>
        <begin position="232"/>
        <end position="326"/>
    </location>
</feature>
<dbReference type="Pfam" id="PF12776">
    <property type="entry name" value="Myb_DNA-bind_3"/>
    <property type="match status" value="4"/>
</dbReference>
<keyword evidence="1" id="KW-0677">Repeat</keyword>
<gene>
    <name evidence="5" type="ORF">V6N12_024891</name>
</gene>
<feature type="domain" description="Myb/SANT-like" evidence="4">
    <location>
        <begin position="380"/>
        <end position="475"/>
    </location>
</feature>
<proteinExistence type="predicted"/>
<name>A0ABR2AJB7_9ROSI</name>
<feature type="repeat" description="PPR" evidence="2">
    <location>
        <begin position="1373"/>
        <end position="1407"/>
    </location>
</feature>
<dbReference type="PROSITE" id="PS51375">
    <property type="entry name" value="PPR"/>
    <property type="match status" value="7"/>
</dbReference>
<feature type="repeat" description="PPR" evidence="2">
    <location>
        <begin position="1272"/>
        <end position="1306"/>
    </location>
</feature>
<dbReference type="EMBL" id="JBBPBM010000618">
    <property type="protein sequence ID" value="KAK8493504.1"/>
    <property type="molecule type" value="Genomic_DNA"/>
</dbReference>
<dbReference type="PANTHER" id="PTHR47926:SF427">
    <property type="entry name" value="TETRATRICOPEPTIDE-LIKE HELICAL DOMAIN SUPERFAMILY"/>
    <property type="match status" value="1"/>
</dbReference>
<dbReference type="Pfam" id="PF13041">
    <property type="entry name" value="PPR_2"/>
    <property type="match status" value="1"/>
</dbReference>
<feature type="repeat" description="PPR" evidence="2">
    <location>
        <begin position="1070"/>
        <end position="1104"/>
    </location>
</feature>
<feature type="region of interest" description="Disordered" evidence="3">
    <location>
        <begin position="709"/>
        <end position="738"/>
    </location>
</feature>
<dbReference type="Pfam" id="PF01535">
    <property type="entry name" value="PPR"/>
    <property type="match status" value="7"/>
</dbReference>
<dbReference type="Gene3D" id="1.25.40.10">
    <property type="entry name" value="Tetratricopeptide repeat domain"/>
    <property type="match status" value="5"/>
</dbReference>
<evidence type="ECO:0000259" key="4">
    <source>
        <dbReference type="Pfam" id="PF12776"/>
    </source>
</evidence>
<evidence type="ECO:0000256" key="3">
    <source>
        <dbReference type="SAM" id="MobiDB-lite"/>
    </source>
</evidence>
<feature type="domain" description="Myb/SANT-like" evidence="4">
    <location>
        <begin position="70"/>
        <end position="164"/>
    </location>
</feature>
<keyword evidence="6" id="KW-1185">Reference proteome</keyword>
<evidence type="ECO:0000313" key="5">
    <source>
        <dbReference type="EMBL" id="KAK8493504.1"/>
    </source>
</evidence>
<dbReference type="InterPro" id="IPR024752">
    <property type="entry name" value="Myb/SANT-like_dom"/>
</dbReference>
<dbReference type="PANTHER" id="PTHR47926">
    <property type="entry name" value="PENTATRICOPEPTIDE REPEAT-CONTAINING PROTEIN"/>
    <property type="match status" value="1"/>
</dbReference>
<evidence type="ECO:0000313" key="6">
    <source>
        <dbReference type="Proteomes" id="UP001472677"/>
    </source>
</evidence>
<accession>A0ABR2AJB7</accession>
<sequence length="1575" mass="178614">MELAKVGKNFAIANKERRIRNRPNPVKDACTLISSSSSSSSLYRCKFTEMYRKSYRTLSSSAKDKGNYFQWSSEMDRCLAKLLADQVKKGNKTDNGLKSAAYMGALTVINKKFGLDLTKEHLMNRLKTWEKQFEILKELRAQRGFKWDEKRRMVVADASMWHDYTMAHPDARQFQERPVDNYDEWCIIIGNEQVVLENVGETHLQSAASGDGLDTSSSHDIQSDDNHIRNLHWTDAMDYYLGKSLAEKVKEGYKVDNTLQREAYDSALSTLHEKIGFELTKDHIRNRLKTWKKQYGTLKQLLSHPGFKWDRTRKMIVADDSVWTNYVKAHPDARAFWGRVIENYDNLCTIFGYNTDVAEAGDISPVQNSGKVRDQAKNMRWTYEMDQCLSKVLAEQAKLGNKSKLNKLRPAAYAVAVSALNKRFQLDLTKDHIMNRMRTWKKQYKILKGLLHHGEFEWDKTQTMIIANDSAWNHYIKRNPDARSFQGRIISNYKELCTIFGSDDLPETSLNSSNDDVNLTANNEAAVDTEEMFYNQSDAAKDKGKYILWTNEMDRFLTEQLLEQAILGNKLQKSFKPVALKATLSVINKKFSLDLTIENIRNRLRTWQKQYRLVKELLSQHGFKWDERHKMVIANDSKWRECIQRNPDVSRIRGRAIDNFNELHVIVGNEQAGRRLSEAGDGVVNHVRNNKEAIEAPVEVMVDEDMCHNDSDDDLQVSSQRTMSRPSPPHSKEALKRRRTSDVMLEVVGVMAENIGRIADALTESKAVSLDEMFQMVQSIPEFDDDLIVDACEYLSLDEKRARMFMKLDDRSFLQTKQAHAFAILHGLLPTDISLSASLILRYAAFHSPSTCHLLFQQALPYSRTPFLWNTFIRALSIAGVNHEGFQFHIYNSMLRTGIKPDVHTFPFVLKVCADGFCFQKGLEIHGSVFKTGFGSNVLLGNTLLSFYGNCGGLREARKVFEEMRERDVVSWNTVLGVFSVNGFYFEALNFFSLMNFRSEMKPDMVTFVTLLPVCGRVGDIRLVAQIHGSVVKVGLNFEVSIGNALVDAYGKCLSSDDSKRVFDEMVDKNGVSWNAIIISLAYMGLNRDALDMFRLMVKVGPTPDSITISSMIAVLVELEIFNLAKEIHGFSLRFGIEHDAFISNTLIDMYAKAGHPSAASNVFHKMNLERNVVSWNAMVANFAQNRLESAAIELVREMQGQGEVPDSITLTNVLPACGRVGFLRNGKEIHGRTIRLGSNYDLFVSNALTDMYAKCGHLTLAQNVFNTSVKDEVSYNILILGYSLTSEWSKSVSLFSEMGLIGMKHDVVSFMGVTSACANQAAFKQGKEIHGLAVRRHFHTHLFVANSLLDFYTRCGEIDTARKLFDQIKHKDVVSWNTMILGYGMLGELDPAISLFEEMKKDGIEYDSVSYIAILSACSHGGLLDKGRKYFEAMKAQKIKPTEMHYACMVDLLGRAGLLQEAEELIKSLPITPDANIWGALLGACKIFGNVELGCWAAENLFKLKPQHAGYYTVLSNMYAEAGKWDEANRVKELMKLRGARKKPGCSWVHIQDQVHAFVAGERLERSDPTLWLA</sequence>
<feature type="repeat" description="PPR" evidence="2">
    <location>
        <begin position="1408"/>
        <end position="1442"/>
    </location>
</feature>
<evidence type="ECO:0000256" key="1">
    <source>
        <dbReference type="ARBA" id="ARBA00022737"/>
    </source>
</evidence>
<feature type="repeat" description="PPR" evidence="2">
    <location>
        <begin position="1172"/>
        <end position="1206"/>
    </location>
</feature>
<feature type="repeat" description="PPR" evidence="2">
    <location>
        <begin position="937"/>
        <end position="971"/>
    </location>
</feature>
<dbReference type="InterPro" id="IPR046960">
    <property type="entry name" value="PPR_At4g14850-like_plant"/>
</dbReference>